<dbReference type="Pfam" id="PF00149">
    <property type="entry name" value="Metallophos"/>
    <property type="match status" value="1"/>
</dbReference>
<dbReference type="Gene3D" id="3.60.21.10">
    <property type="match status" value="1"/>
</dbReference>
<dbReference type="AlphaFoldDB" id="A0A068ZWY0"/>
<dbReference type="GO" id="GO:0030288">
    <property type="term" value="C:outer membrane-bounded periplasmic space"/>
    <property type="evidence" value="ECO:0007669"/>
    <property type="project" value="TreeGrafter"/>
</dbReference>
<reference evidence="4" key="1">
    <citation type="submission" date="2014-07" db="EMBL/GenBank/DDBJ databases">
        <authorList>
            <person name="Monot Marc"/>
        </authorList>
    </citation>
    <scope>NUCLEOTIDE SEQUENCE</scope>
    <source>
        <strain evidence="4">7032994</strain>
    </source>
</reference>
<dbReference type="InterPro" id="IPR029052">
    <property type="entry name" value="Metallo-depent_PP-like"/>
</dbReference>
<evidence type="ECO:0000313" key="3">
    <source>
        <dbReference type="EMBL" id="CDS83092.1"/>
    </source>
</evidence>
<keyword evidence="1" id="KW-0378">Hydrolase</keyword>
<dbReference type="PRINTS" id="PR01607">
    <property type="entry name" value="APYRASEFAMLY"/>
</dbReference>
<name>A0A068ZWY0_CLODI</name>
<gene>
    <name evidence="3" type="ORF">BN1096_160095</name>
    <name evidence="4" type="ORF">BN1097_140097</name>
</gene>
<dbReference type="SUPFAM" id="SSF56300">
    <property type="entry name" value="Metallo-dependent phosphatases"/>
    <property type="match status" value="1"/>
</dbReference>
<dbReference type="GO" id="GO:0009166">
    <property type="term" value="P:nucleotide catabolic process"/>
    <property type="evidence" value="ECO:0007669"/>
    <property type="project" value="InterPro"/>
</dbReference>
<sequence>MSMILNQIFIEAGGIMRNKIIIGIAFSLVLLMSGCASKQTAEINVLATTDLHGVIPYELTSYVKEERKKDKNLTLVDAGDFFDSGEVSGSSMDSYFSARYKDIDNNTERYIETPISKDMKEVGYDVAVLGNHEFISNNKFYLDNMISDFEKQKINILSANTYKKNGDSYTKPYIIKNINTPEGNVKLGILGLTIKEVGERKQWKDGKLVDSKSLELKDQEGYNGELYMNDLVEDAKKWVGIMEKEKPDIIVAVAHTGEKPKKPKNPGNRIQDLAQQVDGIDAIVAGHNHVQIEQHDYKNKSGENVIVTEPGKHGECISKINFKLEKNNDKWNIVDKSSKLIKFEKNQESDKFGEFISSINKVSKDKKEIRLSEVKTPEWDKIYVFKSGTSADDIYKTIGYKWRNISSPKGDDMVQIVVMNNNKPVSYVYGEAEVMPINIKCDESEYKDNVVTIYPNKNDKFKIEKGKQEYSINLKHIQ</sequence>
<protein>
    <submittedName>
        <fullName evidence="3">Putative membrane-associated nucleotidase</fullName>
    </submittedName>
    <submittedName>
        <fullName evidence="4">Ser/Thr phosphatase family protein</fullName>
    </submittedName>
</protein>
<proteinExistence type="inferred from homology"/>
<dbReference type="InterPro" id="IPR006179">
    <property type="entry name" value="5_nucleotidase/apyrase"/>
</dbReference>
<dbReference type="GO" id="GO:0000166">
    <property type="term" value="F:nucleotide binding"/>
    <property type="evidence" value="ECO:0007669"/>
    <property type="project" value="UniProtKB-KW"/>
</dbReference>
<dbReference type="EMBL" id="LK932347">
    <property type="protein sequence ID" value="CDS83239.1"/>
    <property type="molecule type" value="Genomic_DNA"/>
</dbReference>
<dbReference type="PANTHER" id="PTHR11575:SF6">
    <property type="entry name" value="2',3'-CYCLIC-NUCLEOTIDE 2'-PHOSPHODIESTERASE_3'-NUCLEOTIDASE"/>
    <property type="match status" value="1"/>
</dbReference>
<accession>A0A068ZWY0</accession>
<keyword evidence="1" id="KW-0547">Nucleotide-binding</keyword>
<dbReference type="GO" id="GO:0016787">
    <property type="term" value="F:hydrolase activity"/>
    <property type="evidence" value="ECO:0007669"/>
    <property type="project" value="UniProtKB-KW"/>
</dbReference>
<evidence type="ECO:0000256" key="1">
    <source>
        <dbReference type="RuleBase" id="RU362119"/>
    </source>
</evidence>
<organism evidence="4">
    <name type="scientific">Clostridioides difficile</name>
    <name type="common">Peptoclostridium difficile</name>
    <dbReference type="NCBI Taxonomy" id="1496"/>
    <lineage>
        <taxon>Bacteria</taxon>
        <taxon>Bacillati</taxon>
        <taxon>Bacillota</taxon>
        <taxon>Clostridia</taxon>
        <taxon>Peptostreptococcales</taxon>
        <taxon>Peptostreptococcaceae</taxon>
        <taxon>Clostridioides</taxon>
    </lineage>
</organism>
<evidence type="ECO:0000313" key="4">
    <source>
        <dbReference type="EMBL" id="CDS83239.1"/>
    </source>
</evidence>
<dbReference type="PANTHER" id="PTHR11575">
    <property type="entry name" value="5'-NUCLEOTIDASE-RELATED"/>
    <property type="match status" value="1"/>
</dbReference>
<dbReference type="InterPro" id="IPR004843">
    <property type="entry name" value="Calcineurin-like_PHP"/>
</dbReference>
<feature type="domain" description="Calcineurin-like phosphoesterase" evidence="2">
    <location>
        <begin position="44"/>
        <end position="290"/>
    </location>
</feature>
<comment type="similarity">
    <text evidence="1">Belongs to the 5'-nucleotidase family.</text>
</comment>
<dbReference type="EMBL" id="LK932465">
    <property type="protein sequence ID" value="CDS83092.1"/>
    <property type="molecule type" value="Genomic_DNA"/>
</dbReference>
<evidence type="ECO:0000259" key="2">
    <source>
        <dbReference type="Pfam" id="PF00149"/>
    </source>
</evidence>